<dbReference type="InterPro" id="IPR011990">
    <property type="entry name" value="TPR-like_helical_dom_sf"/>
</dbReference>
<dbReference type="GO" id="GO:0005737">
    <property type="term" value="C:cytoplasm"/>
    <property type="evidence" value="ECO:0007669"/>
    <property type="project" value="TreeGrafter"/>
</dbReference>
<evidence type="ECO:0000256" key="7">
    <source>
        <dbReference type="PROSITE-ProRule" id="PRU00339"/>
    </source>
</evidence>
<dbReference type="AlphaFoldDB" id="A0A4T0I438"/>
<evidence type="ECO:0000256" key="8">
    <source>
        <dbReference type="SAM" id="MobiDB-lite"/>
    </source>
</evidence>
<keyword evidence="6" id="KW-0131">Cell cycle</keyword>
<dbReference type="GO" id="GO:0016567">
    <property type="term" value="P:protein ubiquitination"/>
    <property type="evidence" value="ECO:0007669"/>
    <property type="project" value="TreeGrafter"/>
</dbReference>
<evidence type="ECO:0000256" key="3">
    <source>
        <dbReference type="ARBA" id="ARBA00022776"/>
    </source>
</evidence>
<evidence type="ECO:0000313" key="9">
    <source>
        <dbReference type="EMBL" id="TIB10538.1"/>
    </source>
</evidence>
<feature type="compositionally biased region" description="Low complexity" evidence="8">
    <location>
        <begin position="630"/>
        <end position="643"/>
    </location>
</feature>
<gene>
    <name evidence="9" type="ORF">E3P90_02817</name>
</gene>
<accession>A0A4T0I438</accession>
<dbReference type="Gene3D" id="1.25.40.10">
    <property type="entry name" value="Tetratricopeptide repeat domain"/>
    <property type="match status" value="1"/>
</dbReference>
<dbReference type="GO" id="GO:0051301">
    <property type="term" value="P:cell division"/>
    <property type="evidence" value="ECO:0007669"/>
    <property type="project" value="UniProtKB-KW"/>
</dbReference>
<dbReference type="Pfam" id="PF12895">
    <property type="entry name" value="ANAPC3"/>
    <property type="match status" value="1"/>
</dbReference>
<keyword evidence="1" id="KW-0132">Cell division</keyword>
<keyword evidence="4" id="KW-0833">Ubl conjugation pathway</keyword>
<feature type="region of interest" description="Disordered" evidence="8">
    <location>
        <begin position="626"/>
        <end position="649"/>
    </location>
</feature>
<dbReference type="InterPro" id="IPR019734">
    <property type="entry name" value="TPR_rpt"/>
</dbReference>
<evidence type="ECO:0000256" key="4">
    <source>
        <dbReference type="ARBA" id="ARBA00022786"/>
    </source>
</evidence>
<dbReference type="Pfam" id="PF13181">
    <property type="entry name" value="TPR_8"/>
    <property type="match status" value="1"/>
</dbReference>
<evidence type="ECO:0000256" key="1">
    <source>
        <dbReference type="ARBA" id="ARBA00022618"/>
    </source>
</evidence>
<reference evidence="9 10" key="1">
    <citation type="submission" date="2019-03" db="EMBL/GenBank/DDBJ databases">
        <title>Sequencing 23 genomes of Wallemia ichthyophaga.</title>
        <authorList>
            <person name="Gostincar C."/>
        </authorList>
    </citation>
    <scope>NUCLEOTIDE SEQUENCE [LARGE SCALE GENOMIC DNA]</scope>
    <source>
        <strain evidence="9 10">EXF-8621</strain>
    </source>
</reference>
<dbReference type="PROSITE" id="PS50005">
    <property type="entry name" value="TPR"/>
    <property type="match status" value="3"/>
</dbReference>
<sequence>MNTPTKPIQSKFVPSPSVKRLFNSPNYSILSASPQISRSAAVDFDLNYDETGGHDDSINLLPPQSTDSQLIDKLRLWRHDAMMQHLYTTAQFWGDKCLHLTNDPNDAFWLAQIYFYTHSYLRAEQLLTNPFNMNGDFVRLYQISVFCRYLTAQSQLRLGKWHEALELLGDTNPFNKDPNHGYNVKCHDGGIKIESSLCHLRGLIHLHLNSPDKAKESFIEALSLDVKNYDAFIKLVGGSMLSDEEEWHFVQSLHYKEQIEHDSDFVKLMYTTQLKKNPAHAAHIDRSRDELCLEKYGFEQNVDILQSRADSLYSQLRYGECFKQTTDILKHHPSHPTTLPLHIACMQHLPNLRSSLFLLAHQLIETDPDSAVSWYAVGVYYYLGSYYQEARRYLSKSSLMDPRFQPAWIAFGHAFALEGEHDSAITAYSTASRLFPGTHLALLYIAMQHIQLANNGVAMGFLAGALSICTNDPAVYHEMGVVSYFNMEYSKAVEYFGRTLELEGLEGGVDVQEDSLTHAHKTTATTYLGLGQAQRKLKQLAQSKASLLRALQVDDSCTATLTTLGLVHNELGEMEDAIEVYHKSLSILPGDAMTTELLKLAVSCNVRATSAEKFNRLPEAWRVGGVGGDNNNNTNHTNHTNNTLSFRDDSSILSQSNSNIDMTRHLDDEESMLIE</sequence>
<dbReference type="EMBL" id="SPOF01000030">
    <property type="protein sequence ID" value="TIB10538.1"/>
    <property type="molecule type" value="Genomic_DNA"/>
</dbReference>
<dbReference type="GO" id="GO:0045842">
    <property type="term" value="P:positive regulation of mitotic metaphase/anaphase transition"/>
    <property type="evidence" value="ECO:0007669"/>
    <property type="project" value="TreeGrafter"/>
</dbReference>
<dbReference type="GO" id="GO:0005680">
    <property type="term" value="C:anaphase-promoting complex"/>
    <property type="evidence" value="ECO:0007669"/>
    <property type="project" value="TreeGrafter"/>
</dbReference>
<dbReference type="SUPFAM" id="SSF48452">
    <property type="entry name" value="TPR-like"/>
    <property type="match status" value="2"/>
</dbReference>
<evidence type="ECO:0000256" key="2">
    <source>
        <dbReference type="ARBA" id="ARBA00022737"/>
    </source>
</evidence>
<dbReference type="GO" id="GO:0031145">
    <property type="term" value="P:anaphase-promoting complex-dependent catabolic process"/>
    <property type="evidence" value="ECO:0007669"/>
    <property type="project" value="TreeGrafter"/>
</dbReference>
<proteinExistence type="predicted"/>
<feature type="repeat" description="TPR" evidence="7">
    <location>
        <begin position="558"/>
        <end position="591"/>
    </location>
</feature>
<feature type="repeat" description="TPR" evidence="7">
    <location>
        <begin position="473"/>
        <end position="506"/>
    </location>
</feature>
<dbReference type="SMART" id="SM00028">
    <property type="entry name" value="TPR"/>
    <property type="match status" value="7"/>
</dbReference>
<dbReference type="PANTHER" id="PTHR12558">
    <property type="entry name" value="CELL DIVISION CYCLE 16,23,27"/>
    <property type="match status" value="1"/>
</dbReference>
<comment type="caution">
    <text evidence="9">The sequence shown here is derived from an EMBL/GenBank/DDBJ whole genome shotgun (WGS) entry which is preliminary data.</text>
</comment>
<evidence type="ECO:0000256" key="6">
    <source>
        <dbReference type="ARBA" id="ARBA00023306"/>
    </source>
</evidence>
<keyword evidence="5 7" id="KW-0802">TPR repeat</keyword>
<keyword evidence="3" id="KW-0498">Mitosis</keyword>
<protein>
    <recommendedName>
        <fullName evidence="11">Anaphase-promoting complex subunit cut9</fullName>
    </recommendedName>
</protein>
<organism evidence="9 10">
    <name type="scientific">Wallemia ichthyophaga</name>
    <dbReference type="NCBI Taxonomy" id="245174"/>
    <lineage>
        <taxon>Eukaryota</taxon>
        <taxon>Fungi</taxon>
        <taxon>Dikarya</taxon>
        <taxon>Basidiomycota</taxon>
        <taxon>Wallemiomycotina</taxon>
        <taxon>Wallemiomycetes</taxon>
        <taxon>Wallemiales</taxon>
        <taxon>Wallemiaceae</taxon>
        <taxon>Wallemia</taxon>
    </lineage>
</organism>
<dbReference type="OMA" id="DPFHNNA"/>
<evidence type="ECO:0008006" key="11">
    <source>
        <dbReference type="Google" id="ProtNLM"/>
    </source>
</evidence>
<feature type="repeat" description="TPR" evidence="7">
    <location>
        <begin position="405"/>
        <end position="438"/>
    </location>
</feature>
<name>A0A4T0I438_WALIC</name>
<keyword evidence="2" id="KW-0677">Repeat</keyword>
<evidence type="ECO:0000256" key="5">
    <source>
        <dbReference type="ARBA" id="ARBA00022803"/>
    </source>
</evidence>
<dbReference type="Proteomes" id="UP000306954">
    <property type="component" value="Unassembled WGS sequence"/>
</dbReference>
<dbReference type="PANTHER" id="PTHR12558:SF9">
    <property type="entry name" value="CELL DIVISION CYCLE PROTEIN 16 HOMOLOG"/>
    <property type="match status" value="1"/>
</dbReference>
<dbReference type="Pfam" id="PF13432">
    <property type="entry name" value="TPR_16"/>
    <property type="match status" value="1"/>
</dbReference>
<evidence type="ECO:0000313" key="10">
    <source>
        <dbReference type="Proteomes" id="UP000306954"/>
    </source>
</evidence>